<feature type="region of interest" description="Disordered" evidence="1">
    <location>
        <begin position="289"/>
        <end position="344"/>
    </location>
</feature>
<accession>A0A7Z0D9V5</accession>
<dbReference type="AlphaFoldDB" id="A0A7Z0D9V5"/>
<feature type="chain" id="PRO_5031035800" evidence="2">
    <location>
        <begin position="32"/>
        <end position="344"/>
    </location>
</feature>
<proteinExistence type="predicted"/>
<evidence type="ECO:0000256" key="1">
    <source>
        <dbReference type="SAM" id="MobiDB-lite"/>
    </source>
</evidence>
<sequence>MRNRHITGAVGASAALAAAAATFLMAPPAHAALVTYCSGTAENVTVPGDLVVRSGQSCTLTDVNVKGTVRVAKDANLVAQGGEFTGRVTVQASGYLDLTGASLGENVVSAAGYGVYLDSTKVAGNYTGRTVDGAADPGFFFLVGSQQSGNVTVSTGETLIENSTVGGNVASTDGAYTDVYNSVLSKNLTVTGNTDGGVVCASEVYGDARYDGNGKGLQIGGSGDLATCDGANFFGKNLTVSNTDGQAVVSDNIIAGKLSGTGNDPAPVGEGNRARGGVEGQFVDLAAPDASRAPSTSRMLRSETSDSVAQTAPAQTERLTEAKSSAKDRRAEATAEAKAAGKAF</sequence>
<feature type="compositionally biased region" description="Basic and acidic residues" evidence="1">
    <location>
        <begin position="318"/>
        <end position="335"/>
    </location>
</feature>
<comment type="caution">
    <text evidence="3">The sequence shown here is derived from an EMBL/GenBank/DDBJ whole genome shotgun (WGS) entry which is preliminary data.</text>
</comment>
<dbReference type="Proteomes" id="UP000527616">
    <property type="component" value="Unassembled WGS sequence"/>
</dbReference>
<keyword evidence="4" id="KW-1185">Reference proteome</keyword>
<evidence type="ECO:0000256" key="2">
    <source>
        <dbReference type="SAM" id="SignalP"/>
    </source>
</evidence>
<keyword evidence="2" id="KW-0732">Signal</keyword>
<evidence type="ECO:0000313" key="3">
    <source>
        <dbReference type="EMBL" id="NYI71651.1"/>
    </source>
</evidence>
<dbReference type="EMBL" id="JACBZS010000001">
    <property type="protein sequence ID" value="NYI71651.1"/>
    <property type="molecule type" value="Genomic_DNA"/>
</dbReference>
<evidence type="ECO:0000313" key="4">
    <source>
        <dbReference type="Proteomes" id="UP000527616"/>
    </source>
</evidence>
<feature type="compositionally biased region" description="Polar residues" evidence="1">
    <location>
        <begin position="305"/>
        <end position="314"/>
    </location>
</feature>
<gene>
    <name evidence="3" type="ORF">GGQ54_002211</name>
</gene>
<feature type="signal peptide" evidence="2">
    <location>
        <begin position="1"/>
        <end position="31"/>
    </location>
</feature>
<organism evidence="3 4">
    <name type="scientific">Naumannella cuiyingiana</name>
    <dbReference type="NCBI Taxonomy" id="1347891"/>
    <lineage>
        <taxon>Bacteria</taxon>
        <taxon>Bacillati</taxon>
        <taxon>Actinomycetota</taxon>
        <taxon>Actinomycetes</taxon>
        <taxon>Propionibacteriales</taxon>
        <taxon>Propionibacteriaceae</taxon>
        <taxon>Naumannella</taxon>
    </lineage>
</organism>
<name>A0A7Z0D9V5_9ACTN</name>
<reference evidence="3 4" key="1">
    <citation type="submission" date="2020-07" db="EMBL/GenBank/DDBJ databases">
        <title>Sequencing the genomes of 1000 actinobacteria strains.</title>
        <authorList>
            <person name="Klenk H.-P."/>
        </authorList>
    </citation>
    <scope>NUCLEOTIDE SEQUENCE [LARGE SCALE GENOMIC DNA]</scope>
    <source>
        <strain evidence="3 4">DSM 103164</strain>
    </source>
</reference>
<protein>
    <submittedName>
        <fullName evidence="3">Uncharacterized protein</fullName>
    </submittedName>
</protein>
<dbReference type="RefSeq" id="WP_179445450.1">
    <property type="nucleotide sequence ID" value="NZ_JACBZS010000001.1"/>
</dbReference>